<accession>A0A9D1WR16</accession>
<dbReference type="Gene3D" id="2.10.109.10">
    <property type="entry name" value="Umud Fragment, subunit A"/>
    <property type="match status" value="1"/>
</dbReference>
<evidence type="ECO:0000256" key="6">
    <source>
        <dbReference type="ARBA" id="ARBA00022801"/>
    </source>
</evidence>
<dbReference type="InterPro" id="IPR019758">
    <property type="entry name" value="Pept_S26A_signal_pept_1_CS"/>
</dbReference>
<gene>
    <name evidence="10" type="primary">lepB</name>
    <name evidence="10" type="ORF">H9736_05305</name>
</gene>
<feature type="active site" evidence="7">
    <location>
        <position position="76"/>
    </location>
</feature>
<dbReference type="InterPro" id="IPR000223">
    <property type="entry name" value="Pept_S26A_signal_pept_1"/>
</dbReference>
<dbReference type="InterPro" id="IPR019756">
    <property type="entry name" value="Pept_S26A_signal_pept_1_Ser-AS"/>
</dbReference>
<feature type="active site" evidence="7">
    <location>
        <position position="35"/>
    </location>
</feature>
<dbReference type="GO" id="GO:0005886">
    <property type="term" value="C:plasma membrane"/>
    <property type="evidence" value="ECO:0007669"/>
    <property type="project" value="UniProtKB-SubCell"/>
</dbReference>
<dbReference type="PANTHER" id="PTHR43390">
    <property type="entry name" value="SIGNAL PEPTIDASE I"/>
    <property type="match status" value="1"/>
</dbReference>
<name>A0A9D1WR16_9FIRM</name>
<protein>
    <recommendedName>
        <fullName evidence="4 8">Signal peptidase I</fullName>
        <ecNumber evidence="4 8">3.4.21.89</ecNumber>
    </recommendedName>
</protein>
<evidence type="ECO:0000313" key="11">
    <source>
        <dbReference type="Proteomes" id="UP000886800"/>
    </source>
</evidence>
<evidence type="ECO:0000256" key="2">
    <source>
        <dbReference type="ARBA" id="ARBA00004401"/>
    </source>
</evidence>
<evidence type="ECO:0000256" key="1">
    <source>
        <dbReference type="ARBA" id="ARBA00000677"/>
    </source>
</evidence>
<dbReference type="CDD" id="cd06530">
    <property type="entry name" value="S26_SPase_I"/>
    <property type="match status" value="1"/>
</dbReference>
<comment type="catalytic activity">
    <reaction evidence="1 8">
        <text>Cleavage of hydrophobic, N-terminal signal or leader sequences from secreted and periplasmic proteins.</text>
        <dbReference type="EC" id="3.4.21.89"/>
    </reaction>
</comment>
<organism evidence="10 11">
    <name type="scientific">Candidatus Anaerotruncus excrementipullorum</name>
    <dbReference type="NCBI Taxonomy" id="2838465"/>
    <lineage>
        <taxon>Bacteria</taxon>
        <taxon>Bacillati</taxon>
        <taxon>Bacillota</taxon>
        <taxon>Clostridia</taxon>
        <taxon>Eubacteriales</taxon>
        <taxon>Oscillospiraceae</taxon>
        <taxon>Anaerotruncus</taxon>
    </lineage>
</organism>
<proteinExistence type="inferred from homology"/>
<keyword evidence="6 8" id="KW-0378">Hydrolase</keyword>
<dbReference type="SUPFAM" id="SSF51306">
    <property type="entry name" value="LexA/Signal peptidase"/>
    <property type="match status" value="1"/>
</dbReference>
<keyword evidence="5 8" id="KW-0645">Protease</keyword>
<evidence type="ECO:0000256" key="7">
    <source>
        <dbReference type="PIRSR" id="PIRSR600223-1"/>
    </source>
</evidence>
<dbReference type="GO" id="GO:0009003">
    <property type="term" value="F:signal peptidase activity"/>
    <property type="evidence" value="ECO:0007669"/>
    <property type="project" value="UniProtKB-EC"/>
</dbReference>
<evidence type="ECO:0000313" key="10">
    <source>
        <dbReference type="EMBL" id="HIX65649.1"/>
    </source>
</evidence>
<dbReference type="Pfam" id="PF10502">
    <property type="entry name" value="Peptidase_S26"/>
    <property type="match status" value="1"/>
</dbReference>
<dbReference type="EMBL" id="DXES01000119">
    <property type="protein sequence ID" value="HIX65649.1"/>
    <property type="molecule type" value="Genomic_DNA"/>
</dbReference>
<dbReference type="GO" id="GO:0004252">
    <property type="term" value="F:serine-type endopeptidase activity"/>
    <property type="evidence" value="ECO:0007669"/>
    <property type="project" value="InterPro"/>
</dbReference>
<dbReference type="InterPro" id="IPR019533">
    <property type="entry name" value="Peptidase_S26"/>
</dbReference>
<evidence type="ECO:0000256" key="4">
    <source>
        <dbReference type="ARBA" id="ARBA00013208"/>
    </source>
</evidence>
<feature type="domain" description="Peptidase S26" evidence="9">
    <location>
        <begin position="6"/>
        <end position="162"/>
    </location>
</feature>
<comment type="caution">
    <text evidence="10">The sequence shown here is derived from an EMBL/GenBank/DDBJ whole genome shotgun (WGS) entry which is preliminary data.</text>
</comment>
<reference evidence="10" key="2">
    <citation type="submission" date="2021-04" db="EMBL/GenBank/DDBJ databases">
        <authorList>
            <person name="Gilroy R."/>
        </authorList>
    </citation>
    <scope>NUCLEOTIDE SEQUENCE</scope>
    <source>
        <strain evidence="10">CHK188-5543</strain>
    </source>
</reference>
<dbReference type="EC" id="3.4.21.89" evidence="4 8"/>
<reference evidence="10" key="1">
    <citation type="journal article" date="2021" name="PeerJ">
        <title>Extensive microbial diversity within the chicken gut microbiome revealed by metagenomics and culture.</title>
        <authorList>
            <person name="Gilroy R."/>
            <person name="Ravi A."/>
            <person name="Getino M."/>
            <person name="Pursley I."/>
            <person name="Horton D.L."/>
            <person name="Alikhan N.F."/>
            <person name="Baker D."/>
            <person name="Gharbi K."/>
            <person name="Hall N."/>
            <person name="Watson M."/>
            <person name="Adriaenssens E.M."/>
            <person name="Foster-Nyarko E."/>
            <person name="Jarju S."/>
            <person name="Secka A."/>
            <person name="Antonio M."/>
            <person name="Oren A."/>
            <person name="Chaudhuri R.R."/>
            <person name="La Ragione R."/>
            <person name="Hildebrand F."/>
            <person name="Pallen M.J."/>
        </authorList>
    </citation>
    <scope>NUCLEOTIDE SEQUENCE</scope>
    <source>
        <strain evidence="10">CHK188-5543</strain>
    </source>
</reference>
<dbReference type="NCBIfam" id="TIGR02227">
    <property type="entry name" value="sigpep_I_bact"/>
    <property type="match status" value="1"/>
</dbReference>
<dbReference type="AlphaFoldDB" id="A0A9D1WR16"/>
<dbReference type="PROSITE" id="PS00501">
    <property type="entry name" value="SPASE_I_1"/>
    <property type="match status" value="1"/>
</dbReference>
<dbReference type="PROSITE" id="PS00761">
    <property type="entry name" value="SPASE_I_3"/>
    <property type="match status" value="1"/>
</dbReference>
<evidence type="ECO:0000256" key="3">
    <source>
        <dbReference type="ARBA" id="ARBA00009370"/>
    </source>
</evidence>
<sequence>MPAAYEWVEAALAAVVAVLLVFTCLLRTATVSGVSMLPTLQDGDRVVILQLGCQDPDYGELVVVDGSPAGQPPIIKRVVGRAGDIIDIDFAAGVVWRNGAPLEEPYVREPTHTRWDMAFPLQVPAGCLFVLGDNRNHSVDSRSSKIGLVDIRRVMGRAVFRLHPFQTAGSI</sequence>
<evidence type="ECO:0000256" key="5">
    <source>
        <dbReference type="ARBA" id="ARBA00022670"/>
    </source>
</evidence>
<dbReference type="PRINTS" id="PR00727">
    <property type="entry name" value="LEADERPTASE"/>
</dbReference>
<evidence type="ECO:0000259" key="9">
    <source>
        <dbReference type="Pfam" id="PF10502"/>
    </source>
</evidence>
<dbReference type="InterPro" id="IPR036286">
    <property type="entry name" value="LexA/Signal_pep-like_sf"/>
</dbReference>
<evidence type="ECO:0000256" key="8">
    <source>
        <dbReference type="RuleBase" id="RU362042"/>
    </source>
</evidence>
<dbReference type="PANTHER" id="PTHR43390:SF1">
    <property type="entry name" value="CHLOROPLAST PROCESSING PEPTIDASE"/>
    <property type="match status" value="1"/>
</dbReference>
<comment type="similarity">
    <text evidence="3 8">Belongs to the peptidase S26 family.</text>
</comment>
<dbReference type="Proteomes" id="UP000886800">
    <property type="component" value="Unassembled WGS sequence"/>
</dbReference>
<comment type="subcellular location">
    <subcellularLocation>
        <location evidence="2">Cell membrane</location>
        <topology evidence="2">Single-pass type II membrane protein</topology>
    </subcellularLocation>
    <subcellularLocation>
        <location evidence="8">Membrane</location>
        <topology evidence="8">Single-pass type II membrane protein</topology>
    </subcellularLocation>
</comment>
<dbReference type="GO" id="GO:0006465">
    <property type="term" value="P:signal peptide processing"/>
    <property type="evidence" value="ECO:0007669"/>
    <property type="project" value="InterPro"/>
</dbReference>